<sequence>MRSYDAVRWWLGFVRTSVMVENYPHQHEEAGEEDEAEDAPLQGAAEEEHLAADEGEGLGGGIAVELVEVDWLERRRGGGRRSHWGIEGLRE</sequence>
<keyword evidence="3" id="KW-1185">Reference proteome</keyword>
<organism evidence="2">
    <name type="scientific">Salvia splendens</name>
    <name type="common">Scarlet sage</name>
    <dbReference type="NCBI Taxonomy" id="180675"/>
    <lineage>
        <taxon>Eukaryota</taxon>
        <taxon>Viridiplantae</taxon>
        <taxon>Streptophyta</taxon>
        <taxon>Embryophyta</taxon>
        <taxon>Tracheophyta</taxon>
        <taxon>Spermatophyta</taxon>
        <taxon>Magnoliopsida</taxon>
        <taxon>eudicotyledons</taxon>
        <taxon>Gunneridae</taxon>
        <taxon>Pentapetalae</taxon>
        <taxon>asterids</taxon>
        <taxon>lamiids</taxon>
        <taxon>Lamiales</taxon>
        <taxon>Lamiaceae</taxon>
        <taxon>Nepetoideae</taxon>
        <taxon>Mentheae</taxon>
        <taxon>Salviinae</taxon>
        <taxon>Salvia</taxon>
        <taxon>Salvia subgen. Calosphace</taxon>
        <taxon>core Calosphace</taxon>
    </lineage>
</organism>
<dbReference type="EMBL" id="PNBA02000013">
    <property type="protein sequence ID" value="KAG6403876.1"/>
    <property type="molecule type" value="Genomic_DNA"/>
</dbReference>
<evidence type="ECO:0000313" key="3">
    <source>
        <dbReference type="Proteomes" id="UP000298416"/>
    </source>
</evidence>
<name>A0A8X8X1G6_SALSN</name>
<feature type="region of interest" description="Disordered" evidence="1">
    <location>
        <begin position="24"/>
        <end position="57"/>
    </location>
</feature>
<reference evidence="2" key="2">
    <citation type="submission" date="2020-08" db="EMBL/GenBank/DDBJ databases">
        <title>Plant Genome Project.</title>
        <authorList>
            <person name="Zhang R.-G."/>
        </authorList>
    </citation>
    <scope>NUCLEOTIDE SEQUENCE</scope>
    <source>
        <strain evidence="2">Huo1</strain>
        <tissue evidence="2">Leaf</tissue>
    </source>
</reference>
<evidence type="ECO:0000256" key="1">
    <source>
        <dbReference type="SAM" id="MobiDB-lite"/>
    </source>
</evidence>
<comment type="caution">
    <text evidence="2">The sequence shown here is derived from an EMBL/GenBank/DDBJ whole genome shotgun (WGS) entry which is preliminary data.</text>
</comment>
<protein>
    <submittedName>
        <fullName evidence="2">Uncharacterized protein</fullName>
    </submittedName>
</protein>
<dbReference type="Proteomes" id="UP000298416">
    <property type="component" value="Unassembled WGS sequence"/>
</dbReference>
<proteinExistence type="predicted"/>
<accession>A0A8X8X1G6</accession>
<evidence type="ECO:0000313" key="2">
    <source>
        <dbReference type="EMBL" id="KAG6403876.1"/>
    </source>
</evidence>
<dbReference type="AlphaFoldDB" id="A0A8X8X1G6"/>
<gene>
    <name evidence="2" type="ORF">SASPL_136110</name>
</gene>
<reference evidence="2" key="1">
    <citation type="submission" date="2018-01" db="EMBL/GenBank/DDBJ databases">
        <authorList>
            <person name="Mao J.F."/>
        </authorList>
    </citation>
    <scope>NUCLEOTIDE SEQUENCE</scope>
    <source>
        <strain evidence="2">Huo1</strain>
        <tissue evidence="2">Leaf</tissue>
    </source>
</reference>